<gene>
    <name evidence="5" type="ORF">FOB19_01760</name>
</gene>
<dbReference type="PANTHER" id="PTHR43300">
    <property type="entry name" value="ACETYLTRANSFERASE"/>
    <property type="match status" value="1"/>
</dbReference>
<proteinExistence type="inferred from homology"/>
<dbReference type="SUPFAM" id="SSF51161">
    <property type="entry name" value="Trimeric LpxA-like enzymes"/>
    <property type="match status" value="1"/>
</dbReference>
<evidence type="ECO:0000256" key="1">
    <source>
        <dbReference type="ARBA" id="ARBA00007274"/>
    </source>
</evidence>
<feature type="domain" description="PglD N-terminal" evidence="4">
    <location>
        <begin position="7"/>
        <end position="84"/>
    </location>
</feature>
<dbReference type="InterPro" id="IPR020019">
    <property type="entry name" value="AcTrfase_PglD-like"/>
</dbReference>
<keyword evidence="5" id="KW-0808">Transferase</keyword>
<protein>
    <submittedName>
        <fullName evidence="5">Acetyltransferase</fullName>
    </submittedName>
</protein>
<accession>A0A6N1ML81</accession>
<dbReference type="Gene3D" id="2.160.10.10">
    <property type="entry name" value="Hexapeptide repeat proteins"/>
    <property type="match status" value="1"/>
</dbReference>
<name>A0A6N1ML81_ACILW</name>
<reference evidence="5 6" key="1">
    <citation type="submission" date="2019-11" db="EMBL/GenBank/DDBJ databases">
        <title>FDA dAtabase for Regulatory Grade micrObial Sequences (FDA-ARGOS): Supporting development and validation of Infectious Disease Dx tests.</title>
        <authorList>
            <person name="Patel R."/>
            <person name="Rucinski S."/>
            <person name="Tallon L."/>
            <person name="Sadzewicz L."/>
            <person name="Vavikolanu K."/>
            <person name="Mehta A."/>
            <person name="Aluvathingal J."/>
            <person name="Nadendla S."/>
            <person name="Nandy P."/>
            <person name="Geyer C."/>
            <person name="Yan Y."/>
            <person name="Sichtig H."/>
        </authorList>
    </citation>
    <scope>NUCLEOTIDE SEQUENCE [LARGE SCALE GENOMIC DNA]</scope>
    <source>
        <strain evidence="5 6">FDAARGOS_557</strain>
    </source>
</reference>
<dbReference type="PANTHER" id="PTHR43300:SF7">
    <property type="entry name" value="UDP-N-ACETYLBACILLOSAMINE N-ACETYLTRANSFERASE"/>
    <property type="match status" value="1"/>
</dbReference>
<dbReference type="InterPro" id="IPR041561">
    <property type="entry name" value="PglD_N"/>
</dbReference>
<dbReference type="EMBL" id="CP054803">
    <property type="protein sequence ID" value="QKU22958.1"/>
    <property type="molecule type" value="Genomic_DNA"/>
</dbReference>
<dbReference type="Gene3D" id="3.40.50.20">
    <property type="match status" value="1"/>
</dbReference>
<dbReference type="CDD" id="cd03360">
    <property type="entry name" value="LbH_AT_putative"/>
    <property type="match status" value="1"/>
</dbReference>
<evidence type="ECO:0000259" key="4">
    <source>
        <dbReference type="Pfam" id="PF17836"/>
    </source>
</evidence>
<dbReference type="InterPro" id="IPR050179">
    <property type="entry name" value="Trans_hexapeptide_repeat"/>
</dbReference>
<dbReference type="RefSeq" id="WP_174894702.1">
    <property type="nucleotide sequence ID" value="NZ_CP054803.1"/>
</dbReference>
<dbReference type="GO" id="GO:0016740">
    <property type="term" value="F:transferase activity"/>
    <property type="evidence" value="ECO:0007669"/>
    <property type="project" value="UniProtKB-KW"/>
</dbReference>
<sequence length="175" mass="18712">MLNKPSLLILGAGGYGLAVAEAAELSGQWQEIMFADDRWPATQHVAEYNIVTNIANLNQLQNTQLQAIVAVGNNTLRQQWQQTLRALGIELTSVIHPKTVVSRTAQIGLGVSVMAGCVISRKTVINDGVILNIGTLLDHDVVIQKFAHLSVGVKVAGGQTIAAHSFLEVGTCILH</sequence>
<evidence type="ECO:0000256" key="3">
    <source>
        <dbReference type="PIRSR" id="PIRSR620019-2"/>
    </source>
</evidence>
<evidence type="ECO:0000313" key="5">
    <source>
        <dbReference type="EMBL" id="QKU22958.1"/>
    </source>
</evidence>
<evidence type="ECO:0000313" key="6">
    <source>
        <dbReference type="Proteomes" id="UP000509126"/>
    </source>
</evidence>
<dbReference type="Proteomes" id="UP000509126">
    <property type="component" value="Chromosome"/>
</dbReference>
<feature type="binding site" evidence="3">
    <location>
        <position position="148"/>
    </location>
    <ligand>
        <name>acetyl-CoA</name>
        <dbReference type="ChEBI" id="CHEBI:57288"/>
    </ligand>
</feature>
<feature type="site" description="Increases basicity of active site His" evidence="2">
    <location>
        <position position="140"/>
    </location>
</feature>
<organism evidence="5 6">
    <name type="scientific">Acinetobacter lwoffii</name>
    <dbReference type="NCBI Taxonomy" id="28090"/>
    <lineage>
        <taxon>Bacteria</taxon>
        <taxon>Pseudomonadati</taxon>
        <taxon>Pseudomonadota</taxon>
        <taxon>Gammaproteobacteria</taxon>
        <taxon>Moraxellales</taxon>
        <taxon>Moraxellaceae</taxon>
        <taxon>Acinetobacter</taxon>
    </lineage>
</organism>
<dbReference type="Pfam" id="PF17836">
    <property type="entry name" value="PglD_N"/>
    <property type="match status" value="1"/>
</dbReference>
<feature type="binding site" evidence="3">
    <location>
        <position position="72"/>
    </location>
    <ligand>
        <name>substrate</name>
    </ligand>
</feature>
<evidence type="ECO:0000256" key="2">
    <source>
        <dbReference type="PIRSR" id="PIRSR620019-1"/>
    </source>
</evidence>
<feature type="active site" description="Proton acceptor" evidence="2">
    <location>
        <position position="139"/>
    </location>
</feature>
<comment type="similarity">
    <text evidence="1">Belongs to the transferase hexapeptide repeat family.</text>
</comment>
<dbReference type="InterPro" id="IPR011004">
    <property type="entry name" value="Trimer_LpxA-like_sf"/>
</dbReference>
<dbReference type="AlphaFoldDB" id="A0A6N1ML81"/>